<evidence type="ECO:0000256" key="1">
    <source>
        <dbReference type="SAM" id="MobiDB-lite"/>
    </source>
</evidence>
<evidence type="ECO:0000313" key="2">
    <source>
        <dbReference type="EMBL" id="OLP98950.1"/>
    </source>
</evidence>
<name>A0A1Q9DUV0_SYMMI</name>
<dbReference type="GO" id="GO:0016279">
    <property type="term" value="F:protein-lysine N-methyltransferase activity"/>
    <property type="evidence" value="ECO:0007669"/>
    <property type="project" value="TreeGrafter"/>
</dbReference>
<dbReference type="OrthoDB" id="448178at2759"/>
<comment type="caution">
    <text evidence="2">The sequence shown here is derived from an EMBL/GenBank/DDBJ whole genome shotgun (WGS) entry which is preliminary data.</text>
</comment>
<feature type="region of interest" description="Disordered" evidence="1">
    <location>
        <begin position="554"/>
        <end position="647"/>
    </location>
</feature>
<accession>A0A1Q9DUV0</accession>
<feature type="compositionally biased region" description="Basic and acidic residues" evidence="1">
    <location>
        <begin position="618"/>
        <end position="627"/>
    </location>
</feature>
<feature type="region of interest" description="Disordered" evidence="1">
    <location>
        <begin position="370"/>
        <end position="446"/>
    </location>
</feature>
<gene>
    <name evidence="2" type="primary">Setd6</name>
    <name evidence="2" type="ORF">AK812_SmicGene18548</name>
</gene>
<evidence type="ECO:0000313" key="3">
    <source>
        <dbReference type="Proteomes" id="UP000186817"/>
    </source>
</evidence>
<protein>
    <submittedName>
        <fullName evidence="2">N-lysine methyltransferase SETD6</fullName>
    </submittedName>
</protein>
<dbReference type="InterPro" id="IPR046341">
    <property type="entry name" value="SET_dom_sf"/>
</dbReference>
<dbReference type="InterPro" id="IPR050600">
    <property type="entry name" value="SETD3_SETD6_MTase"/>
</dbReference>
<keyword evidence="2" id="KW-0489">Methyltransferase</keyword>
<dbReference type="Gene3D" id="3.90.1410.10">
    <property type="entry name" value="set domain protein methyltransferase, domain 1"/>
    <property type="match status" value="1"/>
</dbReference>
<feature type="compositionally biased region" description="Acidic residues" evidence="1">
    <location>
        <begin position="633"/>
        <end position="643"/>
    </location>
</feature>
<feature type="compositionally biased region" description="Basic and acidic residues" evidence="1">
    <location>
        <begin position="584"/>
        <end position="596"/>
    </location>
</feature>
<keyword evidence="2" id="KW-0808">Transferase</keyword>
<feature type="compositionally biased region" description="Basic residues" evidence="1">
    <location>
        <begin position="421"/>
        <end position="431"/>
    </location>
</feature>
<dbReference type="GO" id="GO:0032259">
    <property type="term" value="P:methylation"/>
    <property type="evidence" value="ECO:0007669"/>
    <property type="project" value="UniProtKB-KW"/>
</dbReference>
<dbReference type="PANTHER" id="PTHR13271:SF133">
    <property type="entry name" value="SET DOMAIN-CONTAINING PROTEIN"/>
    <property type="match status" value="1"/>
</dbReference>
<dbReference type="PANTHER" id="PTHR13271">
    <property type="entry name" value="UNCHARACTERIZED PUTATIVE METHYLTRANSFERASE"/>
    <property type="match status" value="1"/>
</dbReference>
<proteinExistence type="predicted"/>
<dbReference type="SUPFAM" id="SSF82199">
    <property type="entry name" value="SET domain"/>
    <property type="match status" value="1"/>
</dbReference>
<dbReference type="EMBL" id="LSRX01000380">
    <property type="protein sequence ID" value="OLP98950.1"/>
    <property type="molecule type" value="Genomic_DNA"/>
</dbReference>
<feature type="compositionally biased region" description="Basic residues" evidence="1">
    <location>
        <begin position="597"/>
        <end position="617"/>
    </location>
</feature>
<dbReference type="AlphaFoldDB" id="A0A1Q9DUV0"/>
<dbReference type="Proteomes" id="UP000186817">
    <property type="component" value="Unassembled WGS sequence"/>
</dbReference>
<dbReference type="CDD" id="cd10527">
    <property type="entry name" value="SET_LSMT"/>
    <property type="match status" value="1"/>
</dbReference>
<keyword evidence="3" id="KW-1185">Reference proteome</keyword>
<reference evidence="2 3" key="1">
    <citation type="submission" date="2016-02" db="EMBL/GenBank/DDBJ databases">
        <title>Genome analysis of coral dinoflagellate symbionts highlights evolutionary adaptations to a symbiotic lifestyle.</title>
        <authorList>
            <person name="Aranda M."/>
            <person name="Li Y."/>
            <person name="Liew Y.J."/>
            <person name="Baumgarten S."/>
            <person name="Simakov O."/>
            <person name="Wilson M."/>
            <person name="Piel J."/>
            <person name="Ashoor H."/>
            <person name="Bougouffa S."/>
            <person name="Bajic V.B."/>
            <person name="Ryu T."/>
            <person name="Ravasi T."/>
            <person name="Bayer T."/>
            <person name="Micklem G."/>
            <person name="Kim H."/>
            <person name="Bhak J."/>
            <person name="Lajeunesse T.C."/>
            <person name="Voolstra C.R."/>
        </authorList>
    </citation>
    <scope>NUCLEOTIDE SEQUENCE [LARGE SCALE GENOMIC DNA]</scope>
    <source>
        <strain evidence="2 3">CCMP2467</strain>
    </source>
</reference>
<feature type="compositionally biased region" description="Basic and acidic residues" evidence="1">
    <location>
        <begin position="432"/>
        <end position="446"/>
    </location>
</feature>
<sequence>MRISGRPLSESGAAVAARSDNLTSEVVVNRPGANAEVEKDDLLCLVPLEASMWLLLLRELGLGKDSLQAPFLETIPAELTNLPYLEEDALQWLEGTTLTVLGQLGRQEEEGVRLLTPQHWRGAPEARMHFDQTLLPFLELHGHWWQDRSFESFQRALGAVLSRGFFCNGRGPFMVPFADAFNHATPGTNHCHLEGCAEDGLAFVMRGVKGAASGQEVFNTYGPLSSGRLFASFGFVGAENPHDYNVIKLAELLLHQPQSFGDRQQRLAKDARAARVLLASVRRGRAARAGVRQNVRRRAGVRVCDDDDDEIRRKGFSLGVPPGMRRPAARGEALGKEGVARTFKYRFKLSSAEEVSSCLAATASTELFQDASEGRDGSSGDGARAKAKAKVEAPPPVMGSADAEDEVVVPGKETTTPKSRASPKRAGRSPKRQADKGHAEGGKDLTDKLGDFGDSFGTQFCWAGMHGGMNGTGLRPRWKDNPRLPQLVGKPATDDLHTPCFVRHAYRHGTVTVGPPYRVTEDASIEKADWVRPLGKVATYSKILKERDPKLGPDVNIRVASRTGGPPLAETLPLNRLAQRPPKPKAEEAMGYTDDKKKKKEKKKKDKKKGKGTSARRKKEEGQKEEGELVEPGVEEDVPEEASEVGGEPPFELLPSVGTWLAPLFLESQALADDILAAAFGGLGIPLEVAEQAPFGSGYLCWDAVIQVPVPKDESATGEAIVHAIQHAAEREALPAA</sequence>
<organism evidence="2 3">
    <name type="scientific">Symbiodinium microadriaticum</name>
    <name type="common">Dinoflagellate</name>
    <name type="synonym">Zooxanthella microadriatica</name>
    <dbReference type="NCBI Taxonomy" id="2951"/>
    <lineage>
        <taxon>Eukaryota</taxon>
        <taxon>Sar</taxon>
        <taxon>Alveolata</taxon>
        <taxon>Dinophyceae</taxon>
        <taxon>Suessiales</taxon>
        <taxon>Symbiodiniaceae</taxon>
        <taxon>Symbiodinium</taxon>
    </lineage>
</organism>